<keyword evidence="4" id="KW-0539">Nucleus</keyword>
<proteinExistence type="inferred from homology"/>
<dbReference type="WBParaSite" id="TCLT_0000207101-mRNA-1">
    <property type="protein sequence ID" value="TCLT_0000207101-mRNA-1"/>
    <property type="gene ID" value="TCLT_0000207101"/>
</dbReference>
<evidence type="ECO:0000256" key="6">
    <source>
        <dbReference type="SAM" id="Coils"/>
    </source>
</evidence>
<keyword evidence="3" id="KW-0233">DNA recombination</keyword>
<dbReference type="AlphaFoldDB" id="A0A0N5CPD2"/>
<dbReference type="GO" id="GO:0010774">
    <property type="term" value="P:meiotic strand invasion involved in reciprocal meiotic recombination"/>
    <property type="evidence" value="ECO:0007669"/>
    <property type="project" value="TreeGrafter"/>
</dbReference>
<dbReference type="PANTHER" id="PTHR15938:SF0">
    <property type="entry name" value="HOMOLOGOUS-PAIRING PROTEIN 2 HOMOLOG"/>
    <property type="match status" value="1"/>
</dbReference>
<organism evidence="10">
    <name type="scientific">Thelazia callipaeda</name>
    <name type="common">Oriental eyeworm</name>
    <name type="synonym">Parasitic nematode</name>
    <dbReference type="NCBI Taxonomy" id="103827"/>
    <lineage>
        <taxon>Eukaryota</taxon>
        <taxon>Metazoa</taxon>
        <taxon>Ecdysozoa</taxon>
        <taxon>Nematoda</taxon>
        <taxon>Chromadorea</taxon>
        <taxon>Rhabditida</taxon>
        <taxon>Spirurina</taxon>
        <taxon>Spiruromorpha</taxon>
        <taxon>Thelazioidea</taxon>
        <taxon>Thelaziidae</taxon>
        <taxon>Thelazia</taxon>
    </lineage>
</organism>
<reference evidence="10" key="1">
    <citation type="submission" date="2017-02" db="UniProtKB">
        <authorList>
            <consortium name="WormBaseParasite"/>
        </authorList>
    </citation>
    <scope>IDENTIFICATION</scope>
</reference>
<evidence type="ECO:0000313" key="10">
    <source>
        <dbReference type="WBParaSite" id="TCLT_0000207101-mRNA-1"/>
    </source>
</evidence>
<comment type="similarity">
    <text evidence="2">Belongs to the HOP2 family.</text>
</comment>
<dbReference type="GO" id="GO:0120230">
    <property type="term" value="F:recombinase activator activity"/>
    <property type="evidence" value="ECO:0007669"/>
    <property type="project" value="TreeGrafter"/>
</dbReference>
<dbReference type="STRING" id="103827.A0A0N5CPD2"/>
<reference evidence="8 9" key="2">
    <citation type="submission" date="2018-11" db="EMBL/GenBank/DDBJ databases">
        <authorList>
            <consortium name="Pathogen Informatics"/>
        </authorList>
    </citation>
    <scope>NUCLEOTIDE SEQUENCE [LARGE SCALE GENOMIC DNA]</scope>
</reference>
<dbReference type="OrthoDB" id="272266at2759"/>
<feature type="domain" description="Homologous-pairing protein 2 winged helix" evidence="7">
    <location>
        <begin position="12"/>
        <end position="42"/>
    </location>
</feature>
<name>A0A0N5CPD2_THECL</name>
<keyword evidence="5" id="KW-0469">Meiosis</keyword>
<dbReference type="OMA" id="CIYTEIG"/>
<dbReference type="GO" id="GO:0000794">
    <property type="term" value="C:condensed nuclear chromosome"/>
    <property type="evidence" value="ECO:0007669"/>
    <property type="project" value="TreeGrafter"/>
</dbReference>
<dbReference type="GO" id="GO:0000709">
    <property type="term" value="P:meiotic joint molecule formation"/>
    <property type="evidence" value="ECO:0007669"/>
    <property type="project" value="TreeGrafter"/>
</dbReference>
<dbReference type="InterPro" id="IPR010776">
    <property type="entry name" value="Hop2_WH_dom"/>
</dbReference>
<dbReference type="Gene3D" id="1.10.10.10">
    <property type="entry name" value="Winged helix-like DNA-binding domain superfamily/Winged helix DNA-binding domain"/>
    <property type="match status" value="1"/>
</dbReference>
<keyword evidence="9" id="KW-1185">Reference proteome</keyword>
<dbReference type="Proteomes" id="UP000276776">
    <property type="component" value="Unassembled WGS sequence"/>
</dbReference>
<evidence type="ECO:0000256" key="3">
    <source>
        <dbReference type="ARBA" id="ARBA00023172"/>
    </source>
</evidence>
<evidence type="ECO:0000313" key="8">
    <source>
        <dbReference type="EMBL" id="VDM97828.1"/>
    </source>
</evidence>
<evidence type="ECO:0000259" key="7">
    <source>
        <dbReference type="Pfam" id="PF07106"/>
    </source>
</evidence>
<evidence type="ECO:0000256" key="4">
    <source>
        <dbReference type="ARBA" id="ARBA00023242"/>
    </source>
</evidence>
<comment type="subcellular location">
    <subcellularLocation>
        <location evidence="1">Nucleus</location>
    </subcellularLocation>
</comment>
<feature type="coiled-coil region" evidence="6">
    <location>
        <begin position="101"/>
        <end position="158"/>
    </location>
</feature>
<accession>A0A0N5CPD2</accession>
<dbReference type="InterPro" id="IPR036388">
    <property type="entry name" value="WH-like_DNA-bd_sf"/>
</dbReference>
<protein>
    <submittedName>
        <fullName evidence="10">TBPIP domain-containing protein</fullName>
    </submittedName>
</protein>
<dbReference type="PANTHER" id="PTHR15938">
    <property type="entry name" value="TBP-1 INTERACTING PROTEIN"/>
    <property type="match status" value="1"/>
</dbReference>
<dbReference type="GO" id="GO:0007129">
    <property type="term" value="P:homologous chromosome pairing at meiosis"/>
    <property type="evidence" value="ECO:0007669"/>
    <property type="project" value="TreeGrafter"/>
</dbReference>
<evidence type="ECO:0000256" key="5">
    <source>
        <dbReference type="ARBA" id="ARBA00023254"/>
    </source>
</evidence>
<dbReference type="EMBL" id="UYYF01000354">
    <property type="protein sequence ID" value="VDM97828.1"/>
    <property type="molecule type" value="Genomic_DNA"/>
</dbReference>
<gene>
    <name evidence="8" type="ORF">TCLT_LOCUS2072</name>
</gene>
<keyword evidence="6" id="KW-0175">Coiled coil</keyword>
<evidence type="ECO:0000256" key="1">
    <source>
        <dbReference type="ARBA" id="ARBA00004123"/>
    </source>
</evidence>
<dbReference type="GO" id="GO:0003690">
    <property type="term" value="F:double-stranded DNA binding"/>
    <property type="evidence" value="ECO:0007669"/>
    <property type="project" value="TreeGrafter"/>
</dbReference>
<dbReference type="Pfam" id="PF07106">
    <property type="entry name" value="WHD_TBPIP"/>
    <property type="match status" value="1"/>
</dbReference>
<evidence type="ECO:0000313" key="9">
    <source>
        <dbReference type="Proteomes" id="UP000276776"/>
    </source>
</evidence>
<evidence type="ECO:0000256" key="2">
    <source>
        <dbReference type="ARBA" id="ARBA00007922"/>
    </source>
</evidence>
<dbReference type="GO" id="GO:0120231">
    <property type="term" value="C:DNA recombinase auxiliary factor complex"/>
    <property type="evidence" value="ECO:0007669"/>
    <property type="project" value="TreeGrafter"/>
</dbReference>
<sequence length="217" mass="25216">MSKGQPDESTIEAVCNYMLQQNRPYSAVDVWNNLRQEYPKAASFLLSLNDFLWQVVKCLDIGVERKILCEKLISKQKIYFADQSKIKKCNEEELRVMNEAIASKKSRQTDLSNELKALKSELKTYETSLSIEEMYALRERLKTEIKEMELHISNVEESAKTVAINKTKKPDLVAKLESYKKQCKERKRLAESIVETICENTDLSKKKLIDEMGFEME</sequence>